<feature type="signal peptide" evidence="1">
    <location>
        <begin position="1"/>
        <end position="25"/>
    </location>
</feature>
<dbReference type="KEGG" id="dja:HY57_20435"/>
<name>A0A075K5P9_9GAMM</name>
<dbReference type="PATRIC" id="fig|1217721.7.peg.4184"/>
<keyword evidence="1" id="KW-0732">Signal</keyword>
<evidence type="ECO:0000313" key="2">
    <source>
        <dbReference type="EMBL" id="AIF49460.1"/>
    </source>
</evidence>
<dbReference type="Proteomes" id="UP000027987">
    <property type="component" value="Chromosome"/>
</dbReference>
<accession>A0A075K5P9</accession>
<evidence type="ECO:0008006" key="4">
    <source>
        <dbReference type="Google" id="ProtNLM"/>
    </source>
</evidence>
<proteinExistence type="predicted"/>
<dbReference type="AlphaFoldDB" id="A0A075K5P9"/>
<dbReference type="OrthoDB" id="6024727at2"/>
<protein>
    <recommendedName>
        <fullName evidence="4">Secreted protein</fullName>
    </recommendedName>
</protein>
<sequence length="144" mass="14506">MGATKFAAALVLAFAGGMASVPARAGDLECKMNFRLSGWSVFYQTATGSGTVHCSNGQSMGVHIRVKGGGLTFGKSQIDDGVGKFSGISSISEIKGHYADAGVHAGASKSAGARVMTKGNVSLALSGTGKGWDIGVAFGAFIIE</sequence>
<reference evidence="2 3" key="1">
    <citation type="submission" date="2014-07" db="EMBL/GenBank/DDBJ databases">
        <title>Complete Genome Sequence of Dyella japonica Strain A8 Isolated from Malaysian Tropical Soil.</title>
        <authorList>
            <person name="Hui R.K.H."/>
            <person name="Chen J.-W."/>
            <person name="Chan K.-G."/>
            <person name="Leung F.C.C."/>
        </authorList>
    </citation>
    <scope>NUCLEOTIDE SEQUENCE [LARGE SCALE GENOMIC DNA]</scope>
    <source>
        <strain evidence="2 3">A8</strain>
    </source>
</reference>
<keyword evidence="3" id="KW-1185">Reference proteome</keyword>
<dbReference type="EMBL" id="CP008884">
    <property type="protein sequence ID" value="AIF49460.1"/>
    <property type="molecule type" value="Genomic_DNA"/>
</dbReference>
<dbReference type="HOGENOM" id="CLU_126062_0_0_6"/>
<dbReference type="RefSeq" id="WP_019465220.1">
    <property type="nucleotide sequence ID" value="NZ_ALOY01000151.1"/>
</dbReference>
<evidence type="ECO:0000313" key="3">
    <source>
        <dbReference type="Proteomes" id="UP000027987"/>
    </source>
</evidence>
<feature type="chain" id="PRO_5001707354" description="Secreted protein" evidence="1">
    <location>
        <begin position="26"/>
        <end position="144"/>
    </location>
</feature>
<gene>
    <name evidence="2" type="ORF">HY57_20435</name>
</gene>
<evidence type="ECO:0000256" key="1">
    <source>
        <dbReference type="SAM" id="SignalP"/>
    </source>
</evidence>
<organism evidence="2 3">
    <name type="scientific">Dyella japonica A8</name>
    <dbReference type="NCBI Taxonomy" id="1217721"/>
    <lineage>
        <taxon>Bacteria</taxon>
        <taxon>Pseudomonadati</taxon>
        <taxon>Pseudomonadota</taxon>
        <taxon>Gammaproteobacteria</taxon>
        <taxon>Lysobacterales</taxon>
        <taxon>Rhodanobacteraceae</taxon>
        <taxon>Dyella</taxon>
    </lineage>
</organism>
<dbReference type="STRING" id="1217721.HY57_20435"/>